<protein>
    <recommendedName>
        <fullName evidence="3">Methyl-accepting chemotaxis sensory transducer</fullName>
    </recommendedName>
</protein>
<dbReference type="AlphaFoldDB" id="C8S4G9"/>
<sequence>MKELQQNRQATARDLRWDGAERREPLSASSLRRLTDGIARLAQSTEEVFLRAGQGLESAVQRFEALTEPMTGLATASDNGAFGTVIDKAKRLTHLAGQAADKTMILVNHVSELAARSRSLDTGMRDLHWVVRTMSVVALNARVNAAALGGGNAALNTFTEAATGLVSEAGTVIAEISRMMGSMRLRMAAVEAVSAELQHILGAQRLRSIGNLCGDLDQFGTALAQSNTEGSALMQHVRSEQGAVATAAMALQIGDATRQRLEHVAHFLQAAATDLDRDMAPGAQILTLAAAQIRNTKTQHLASISVARDALHRAHHETAIIGRSAMSGGGGERERLAVSLQYNLGVLQNAMRQCRSTQEHFLNLSGGLSSGLASLLNLLSEVNDIQDRMDRIGMNAVIACSQLGLKGAALKEISVQLRDLAGHAARLFGEMKVGLHKMGQIADLTRDDLSGGFGEELLELATVGQTLCDDLAGIEAKVDAFEMAVHLQQGHAASEVTEGIKALAAHSNAFASLELTALALDRWASQRNTHHLSRSEALLATAWRTYTMQQERDLHARFFGAPEAESVPVAEAAPKAAQELSDIFF</sequence>
<gene>
    <name evidence="1" type="ORF">Rsw2DRAFT_2947</name>
</gene>
<accession>C8S4G9</accession>
<keyword evidence="2" id="KW-1185">Reference proteome</keyword>
<comment type="caution">
    <text evidence="1">The sequence shown here is derived from an EMBL/GenBank/DDBJ whole genome shotgun (WGS) entry which is preliminary data.</text>
</comment>
<organism evidence="1 2">
    <name type="scientific">Rhodobacter ferrooxidans</name>
    <dbReference type="NCBI Taxonomy" id="371731"/>
    <lineage>
        <taxon>Bacteria</taxon>
        <taxon>Pseudomonadati</taxon>
        <taxon>Pseudomonadota</taxon>
        <taxon>Alphaproteobacteria</taxon>
        <taxon>Rhodobacterales</taxon>
        <taxon>Rhodobacter group</taxon>
        <taxon>Rhodobacter</taxon>
    </lineage>
</organism>
<name>C8S4G9_9RHOB</name>
<dbReference type="Proteomes" id="UP000010121">
    <property type="component" value="Unassembled WGS sequence"/>
</dbReference>
<proteinExistence type="predicted"/>
<dbReference type="eggNOG" id="COG0840">
    <property type="taxonomic scope" value="Bacteria"/>
</dbReference>
<dbReference type="EMBL" id="ACYY01000025">
    <property type="protein sequence ID" value="EEW24136.1"/>
    <property type="molecule type" value="Genomic_DNA"/>
</dbReference>
<dbReference type="STRING" id="371731.Rsw2DRAFT_2947"/>
<evidence type="ECO:0008006" key="3">
    <source>
        <dbReference type="Google" id="ProtNLM"/>
    </source>
</evidence>
<evidence type="ECO:0000313" key="2">
    <source>
        <dbReference type="Proteomes" id="UP000010121"/>
    </source>
</evidence>
<evidence type="ECO:0000313" key="1">
    <source>
        <dbReference type="EMBL" id="EEW24136.1"/>
    </source>
</evidence>
<reference evidence="1 2" key="1">
    <citation type="submission" date="2009-08" db="EMBL/GenBank/DDBJ databases">
        <title>The draft genome of Rhodobacter sp. SW2.</title>
        <authorList>
            <consortium name="US DOE Joint Genome Institute (JGI-PGF)"/>
            <person name="Lucas S."/>
            <person name="Copeland A."/>
            <person name="Lapidus A."/>
            <person name="Glavina del Rio T."/>
            <person name="Tice H."/>
            <person name="Bruce D."/>
            <person name="Goodwin L."/>
            <person name="Pitluck S."/>
            <person name="Larimer F."/>
            <person name="Land M.L."/>
            <person name="Hauser L."/>
            <person name="Emerson D."/>
        </authorList>
    </citation>
    <scope>NUCLEOTIDE SEQUENCE [LARGE SCALE GENOMIC DNA]</scope>
    <source>
        <strain evidence="1 2">SW2</strain>
    </source>
</reference>